<dbReference type="SMART" id="SM00490">
    <property type="entry name" value="HELICc"/>
    <property type="match status" value="1"/>
</dbReference>
<evidence type="ECO:0000256" key="8">
    <source>
        <dbReference type="ARBA" id="ARBA00023235"/>
    </source>
</evidence>
<feature type="region of interest" description="Disordered" evidence="9">
    <location>
        <begin position="1318"/>
        <end position="1342"/>
    </location>
</feature>
<dbReference type="Pfam" id="PF23234">
    <property type="entry name" value="WHD_4th_Lhr"/>
    <property type="match status" value="1"/>
</dbReference>
<dbReference type="InterPro" id="IPR055368">
    <property type="entry name" value="WH3_Lhr"/>
</dbReference>
<keyword evidence="1" id="KW-0547">Nucleotide-binding</keyword>
<dbReference type="EMBL" id="BMRP01000062">
    <property type="protein sequence ID" value="GGU99207.1"/>
    <property type="molecule type" value="Genomic_DNA"/>
</dbReference>
<dbReference type="Pfam" id="PF00271">
    <property type="entry name" value="Helicase_C"/>
    <property type="match status" value="1"/>
</dbReference>
<dbReference type="PANTHER" id="PTHR47962:SF5">
    <property type="entry name" value="ATP-DEPENDENT HELICASE LHR-RELATED"/>
    <property type="match status" value="1"/>
</dbReference>
<dbReference type="InterPro" id="IPR011545">
    <property type="entry name" value="DEAD/DEAH_box_helicase_dom"/>
</dbReference>
<dbReference type="InterPro" id="IPR055369">
    <property type="entry name" value="WH2_Lhr"/>
</dbReference>
<accession>A0ABQ2VQR2</accession>
<feature type="domain" description="Helicase ATP-binding" evidence="10">
    <location>
        <begin position="32"/>
        <end position="225"/>
    </location>
</feature>
<reference evidence="13" key="1">
    <citation type="journal article" date="2019" name="Int. J. Syst. Evol. Microbiol.">
        <title>The Global Catalogue of Microorganisms (GCM) 10K type strain sequencing project: providing services to taxonomists for standard genome sequencing and annotation.</title>
        <authorList>
            <consortium name="The Broad Institute Genomics Platform"/>
            <consortium name="The Broad Institute Genome Sequencing Center for Infectious Disease"/>
            <person name="Wu L."/>
            <person name="Ma J."/>
        </authorList>
    </citation>
    <scope>NUCLEOTIDE SEQUENCE [LARGE SCALE GENOMIC DNA]</scope>
    <source>
        <strain evidence="13">JCM 3399</strain>
    </source>
</reference>
<dbReference type="Pfam" id="PF19306">
    <property type="entry name" value="WHD_Lhr"/>
    <property type="match status" value="1"/>
</dbReference>
<evidence type="ECO:0000256" key="7">
    <source>
        <dbReference type="ARBA" id="ARBA00023204"/>
    </source>
</evidence>
<evidence type="ECO:0000313" key="12">
    <source>
        <dbReference type="EMBL" id="GGU99207.1"/>
    </source>
</evidence>
<dbReference type="InterPro" id="IPR055367">
    <property type="entry name" value="WH4_Lhr"/>
</dbReference>
<dbReference type="Proteomes" id="UP000654471">
    <property type="component" value="Unassembled WGS sequence"/>
</dbReference>
<dbReference type="CDD" id="cd17922">
    <property type="entry name" value="DEXHc_LHR-like"/>
    <property type="match status" value="1"/>
</dbReference>
<dbReference type="Pfam" id="PF23236">
    <property type="entry name" value="WHD_2nd_Lhr"/>
    <property type="match status" value="1"/>
</dbReference>
<keyword evidence="8" id="KW-0413">Isomerase</keyword>
<evidence type="ECO:0000256" key="1">
    <source>
        <dbReference type="ARBA" id="ARBA00022741"/>
    </source>
</evidence>
<proteinExistence type="predicted"/>
<evidence type="ECO:0000259" key="11">
    <source>
        <dbReference type="PROSITE" id="PS51194"/>
    </source>
</evidence>
<evidence type="ECO:0000256" key="3">
    <source>
        <dbReference type="ARBA" id="ARBA00022801"/>
    </source>
</evidence>
<keyword evidence="13" id="KW-1185">Reference proteome</keyword>
<evidence type="ECO:0000256" key="4">
    <source>
        <dbReference type="ARBA" id="ARBA00022806"/>
    </source>
</evidence>
<dbReference type="InterPro" id="IPR014001">
    <property type="entry name" value="Helicase_ATP-bd"/>
</dbReference>
<dbReference type="Pfam" id="PF08494">
    <property type="entry name" value="DEAD_assoc"/>
    <property type="match status" value="1"/>
</dbReference>
<dbReference type="CDD" id="cd18796">
    <property type="entry name" value="SF2_C_LHR"/>
    <property type="match status" value="1"/>
</dbReference>
<dbReference type="PANTHER" id="PTHR47962">
    <property type="entry name" value="ATP-DEPENDENT HELICASE LHR-RELATED-RELATED"/>
    <property type="match status" value="1"/>
</dbReference>
<dbReference type="InterPro" id="IPR052511">
    <property type="entry name" value="ATP-dep_Helicase"/>
</dbReference>
<dbReference type="Pfam" id="PF23235">
    <property type="entry name" value="WHD_3rd_Lhr"/>
    <property type="match status" value="1"/>
</dbReference>
<evidence type="ECO:0000256" key="6">
    <source>
        <dbReference type="ARBA" id="ARBA00023125"/>
    </source>
</evidence>
<keyword evidence="5" id="KW-0067">ATP-binding</keyword>
<keyword evidence="4 12" id="KW-0347">Helicase</keyword>
<dbReference type="InterPro" id="IPR013701">
    <property type="entry name" value="Lhr-like_DEAD/DEAH_assoc"/>
</dbReference>
<name>A0ABQ2VQR2_9ACTN</name>
<dbReference type="SMART" id="SM00487">
    <property type="entry name" value="DEXDc"/>
    <property type="match status" value="1"/>
</dbReference>
<dbReference type="InterPro" id="IPR027417">
    <property type="entry name" value="P-loop_NTPase"/>
</dbReference>
<dbReference type="RefSeq" id="WP_189308155.1">
    <property type="nucleotide sequence ID" value="NZ_BMRP01000062.1"/>
</dbReference>
<comment type="caution">
    <text evidence="12">The sequence shown here is derived from an EMBL/GenBank/DDBJ whole genome shotgun (WGS) entry which is preliminary data.</text>
</comment>
<dbReference type="PROSITE" id="PS51192">
    <property type="entry name" value="HELICASE_ATP_BIND_1"/>
    <property type="match status" value="1"/>
</dbReference>
<organism evidence="12 13">
    <name type="scientific">Streptomyces albospinus</name>
    <dbReference type="NCBI Taxonomy" id="285515"/>
    <lineage>
        <taxon>Bacteria</taxon>
        <taxon>Bacillati</taxon>
        <taxon>Actinomycetota</taxon>
        <taxon>Actinomycetes</taxon>
        <taxon>Kitasatosporales</taxon>
        <taxon>Streptomycetaceae</taxon>
        <taxon>Streptomyces</taxon>
    </lineage>
</organism>
<sequence>MTEAALDSFSPATRGWFAGAFSAPTAAQEGAWQAIGAGSDVLVVAPTGSGKTLAAFLASLDALASSPPPAEPKKRCRVLYVSPLKALAVDVERNLRSPLTGIRQESVRLGLPEPDIRVGIRSGDTPPAERRSLASRPPDILITTPESLFLMLTSSAREALAGVETVIVDEVHAVAGTKRGAHLALSLERLDELLARPARRIGLSATVRPVEEVARYLSPRRRVEIVQPPSAKRFDLSVVVPVEDMGELGGSPVQEGDTGEKPSIWPQVEERIADLVQAHRSTIVFANSRRLAERLCNRLNEIAYERTVGEALAEHHAPAELMAESGAAKGAPPLLARAHHGSVSKEQRAQVEEDLKAGRLPAVVATSSLELGIDMGAVDLVVQVESPPSVASGLQRVGRAGHQVGAVSTGIVFPKYRGDLVQAAVVTERMRSGAIEALRVPANPLDVLAQQLVAMAAMDTWDVEELLAVVRRAAPFASLPESAYTAVLDMLAGRYPSDAFAELRPRVVWDRVARTVTGRPGAQRLAVTSGGTIPDRGLFGVFLAGESSAKGGRRVGELDEEMVYESRVGDVFTLGTTSWRIEDITRDRVLVTPAPGVPGRLPFWKGDQLGRPLELGRALGAFLREIGSLSPEDAGARLAAAGLDDWAVSNVLGYLAEQRQACGHVPDDRTIVVERFRDELGDWRIVVHSPFGAQVHAPWALALGARLAERYGMDAQVMHADDGIVLRLPDADLMGLDLLDGDTGFAGPADRAEYDPEQSPVGAADVAFDRGEVDQLVTDQVGGSALFASRFRECAARALLLPRRSPGKRTPLWQQRQRAAQLLQVASEFGSFPIVLEAVRECLQDVFDVPGLAELMGDIEARRVRLVEVTTPEPSPFARSLLFGYVAQFLYEGDSPLAERRAAALSLDSRLLAELLGQAELRELLDAEVLAELERELQWRTEDRRAKDPEGVADLLRLLGPLTDAELTERGADPAWPRELAAARRAIRVRIAGADHWAAVEDAGRLRDALGTALPVGVPESFTEPVKDPLGDLLSRYARTHGPFTSEQAAARFGLGTAVTDGALHRLAAAGRVVQGEFHPAGIGQEWCDAQVLRRLRRRSLAALREELEPVPPAALAAFLPQWQHVGPPRPAPAGGAPAAPPAGASSGLRGIDGLVRAVEQLQGAPVPASALEKLVLPSRVGGYSPALLDELTATGEVLWAGAGALPGKDGWLSLHLADSAPLLLQPPLPLELTALHDSVLAALAPGYGLFFRQIADQVRATTHPDATDPQLADAIWDLAWSGRLTNDTLAPLRALLGSGRTAGSTAHRARRAVPRGRYGSLTAAAGRPTASRSGPPTVGGRWSLLPAPEPDPTHRAHALARTLLDRHGIVTRGAVAAEGVAGGFSAAYRVLAAFEESGQARRGYVVEGLGAAQFAMDGAVDRLRAVSSRRERTADGPLPDGAPGPARQGGPPRALLLAAADPANAYGAALPWPDPPEGATHKPGRKAGSLVVLVDGELALYMERGGKTVLLWPLGDPADAATDPRLQPAVAALTDAARAGALGTITTERINGTAALTSPFAPIWEAAGFHPTPRGLRLRG</sequence>
<keyword evidence="2" id="KW-0227">DNA damage</keyword>
<evidence type="ECO:0000256" key="5">
    <source>
        <dbReference type="ARBA" id="ARBA00022840"/>
    </source>
</evidence>
<evidence type="ECO:0000256" key="2">
    <source>
        <dbReference type="ARBA" id="ARBA00022763"/>
    </source>
</evidence>
<keyword evidence="3" id="KW-0378">Hydrolase</keyword>
<evidence type="ECO:0000256" key="9">
    <source>
        <dbReference type="SAM" id="MobiDB-lite"/>
    </source>
</evidence>
<dbReference type="PROSITE" id="PS51194">
    <property type="entry name" value="HELICASE_CTER"/>
    <property type="match status" value="1"/>
</dbReference>
<dbReference type="GO" id="GO:0004386">
    <property type="term" value="F:helicase activity"/>
    <property type="evidence" value="ECO:0007669"/>
    <property type="project" value="UniProtKB-KW"/>
</dbReference>
<keyword evidence="6" id="KW-0238">DNA-binding</keyword>
<feature type="domain" description="Helicase C-terminal" evidence="11">
    <location>
        <begin position="267"/>
        <end position="453"/>
    </location>
</feature>
<dbReference type="Pfam" id="PF00270">
    <property type="entry name" value="DEAD"/>
    <property type="match status" value="1"/>
</dbReference>
<feature type="compositionally biased region" description="Low complexity" evidence="9">
    <location>
        <begin position="1436"/>
        <end position="1453"/>
    </location>
</feature>
<dbReference type="Gene3D" id="3.40.50.300">
    <property type="entry name" value="P-loop containing nucleotide triphosphate hydrolases"/>
    <property type="match status" value="2"/>
</dbReference>
<dbReference type="InterPro" id="IPR045628">
    <property type="entry name" value="Lhr_WH_dom"/>
</dbReference>
<gene>
    <name evidence="12" type="ORF">GCM10010211_78230</name>
</gene>
<protein>
    <submittedName>
        <fullName evidence="12">DEAD/DEAH box helicase</fullName>
    </submittedName>
</protein>
<dbReference type="InterPro" id="IPR001650">
    <property type="entry name" value="Helicase_C-like"/>
</dbReference>
<feature type="region of interest" description="Disordered" evidence="9">
    <location>
        <begin position="1428"/>
        <end position="1453"/>
    </location>
</feature>
<evidence type="ECO:0000259" key="10">
    <source>
        <dbReference type="PROSITE" id="PS51192"/>
    </source>
</evidence>
<dbReference type="SUPFAM" id="SSF52540">
    <property type="entry name" value="P-loop containing nucleoside triphosphate hydrolases"/>
    <property type="match status" value="1"/>
</dbReference>
<evidence type="ECO:0000313" key="13">
    <source>
        <dbReference type="Proteomes" id="UP000654471"/>
    </source>
</evidence>
<keyword evidence="7" id="KW-0234">DNA repair</keyword>